<dbReference type="Proteomes" id="UP000838672">
    <property type="component" value="Unassembled WGS sequence"/>
</dbReference>
<dbReference type="EMBL" id="CAKLDI010000001">
    <property type="protein sequence ID" value="CAH0532462.1"/>
    <property type="molecule type" value="Genomic_DNA"/>
</dbReference>
<evidence type="ECO:0000313" key="3">
    <source>
        <dbReference type="EMBL" id="CAH0532462.1"/>
    </source>
</evidence>
<gene>
    <name evidence="3" type="primary">yceI</name>
    <name evidence="3" type="ORF">VST7929_00291</name>
</gene>
<evidence type="ECO:0000259" key="2">
    <source>
        <dbReference type="SMART" id="SM00867"/>
    </source>
</evidence>
<accession>A0ABM8ZQ84</accession>
<feature type="domain" description="Lipid/polyisoprenoid-binding YceI-like" evidence="2">
    <location>
        <begin position="24"/>
        <end position="187"/>
    </location>
</feature>
<evidence type="ECO:0000256" key="1">
    <source>
        <dbReference type="SAM" id="SignalP"/>
    </source>
</evidence>
<dbReference type="Pfam" id="PF04264">
    <property type="entry name" value="YceI"/>
    <property type="match status" value="1"/>
</dbReference>
<dbReference type="InterPro" id="IPR036761">
    <property type="entry name" value="TTHA0802/YceI-like_sf"/>
</dbReference>
<organism evidence="3 4">
    <name type="scientific">Vibrio stylophorae</name>
    <dbReference type="NCBI Taxonomy" id="659351"/>
    <lineage>
        <taxon>Bacteria</taxon>
        <taxon>Pseudomonadati</taxon>
        <taxon>Pseudomonadota</taxon>
        <taxon>Gammaproteobacteria</taxon>
        <taxon>Vibrionales</taxon>
        <taxon>Vibrionaceae</taxon>
        <taxon>Vibrio</taxon>
    </lineage>
</organism>
<dbReference type="InterPro" id="IPR007372">
    <property type="entry name" value="Lipid/polyisoprenoid-bd_YceI"/>
</dbReference>
<name>A0ABM8ZQ84_9VIBR</name>
<proteinExistence type="predicted"/>
<keyword evidence="4" id="KW-1185">Reference proteome</keyword>
<keyword evidence="1" id="KW-0732">Signal</keyword>
<reference evidence="3" key="1">
    <citation type="submission" date="2021-11" db="EMBL/GenBank/DDBJ databases">
        <authorList>
            <person name="Rodrigo-Torres L."/>
            <person name="Arahal R. D."/>
            <person name="Lucena T."/>
        </authorList>
    </citation>
    <scope>NUCLEOTIDE SEQUENCE</scope>
    <source>
        <strain evidence="3">CECT 7929</strain>
    </source>
</reference>
<sequence length="190" mass="20740">MKSLFSRAALISSLLFSSHTMAAEYLIDTQGAHASINFEVPHLGYSFIAGRFNQFEGSFNFDPNKISDSSVTVTVQTKSLDSAHAERDKHIRSADFIDASQYPTATFVSKKVTDLGKDAFTIQGDLTLHGVTKPITIDAKLIGEGEDPWGGYRAGFMGTTRLELKDFGIAVMGPSSYVDLTLHVEGIRQN</sequence>
<dbReference type="SMART" id="SM00867">
    <property type="entry name" value="YceI"/>
    <property type="match status" value="1"/>
</dbReference>
<dbReference type="RefSeq" id="WP_237464365.1">
    <property type="nucleotide sequence ID" value="NZ_CAKLDI010000001.1"/>
</dbReference>
<dbReference type="NCBIfam" id="NF002994">
    <property type="entry name" value="PRK03757.1"/>
    <property type="match status" value="1"/>
</dbReference>
<protein>
    <submittedName>
        <fullName evidence="3">Protein YceI</fullName>
    </submittedName>
</protein>
<dbReference type="PANTHER" id="PTHR34406">
    <property type="entry name" value="PROTEIN YCEI"/>
    <property type="match status" value="1"/>
</dbReference>
<dbReference type="SUPFAM" id="SSF101874">
    <property type="entry name" value="YceI-like"/>
    <property type="match status" value="1"/>
</dbReference>
<comment type="caution">
    <text evidence="3">The sequence shown here is derived from an EMBL/GenBank/DDBJ whole genome shotgun (WGS) entry which is preliminary data.</text>
</comment>
<feature type="signal peptide" evidence="1">
    <location>
        <begin position="1"/>
        <end position="22"/>
    </location>
</feature>
<dbReference type="PANTHER" id="PTHR34406:SF1">
    <property type="entry name" value="PROTEIN YCEI"/>
    <property type="match status" value="1"/>
</dbReference>
<feature type="chain" id="PRO_5046805806" evidence="1">
    <location>
        <begin position="23"/>
        <end position="190"/>
    </location>
</feature>
<dbReference type="Gene3D" id="2.40.128.110">
    <property type="entry name" value="Lipid/polyisoprenoid-binding, YceI-like"/>
    <property type="match status" value="1"/>
</dbReference>
<evidence type="ECO:0000313" key="4">
    <source>
        <dbReference type="Proteomes" id="UP000838672"/>
    </source>
</evidence>